<keyword evidence="3" id="KW-1185">Reference proteome</keyword>
<evidence type="ECO:0000256" key="1">
    <source>
        <dbReference type="SAM" id="SignalP"/>
    </source>
</evidence>
<evidence type="ECO:0000313" key="2">
    <source>
        <dbReference type="EMBL" id="GAB1318210.1"/>
    </source>
</evidence>
<dbReference type="RefSeq" id="XP_070919941.1">
    <property type="nucleotide sequence ID" value="XM_071063840.1"/>
</dbReference>
<feature type="signal peptide" evidence="1">
    <location>
        <begin position="1"/>
        <end position="22"/>
    </location>
</feature>
<feature type="chain" id="PRO_5047442220" evidence="1">
    <location>
        <begin position="23"/>
        <end position="185"/>
    </location>
</feature>
<name>A0ABQ0GKW0_9PEZI</name>
<protein>
    <submittedName>
        <fullName evidence="2">Ecp2 effector protein domain-containing protein</fullName>
    </submittedName>
</protein>
<dbReference type="EMBL" id="BAAFSV010000004">
    <property type="protein sequence ID" value="GAB1318210.1"/>
    <property type="molecule type" value="Genomic_DNA"/>
</dbReference>
<sequence length="185" mass="20072">MIWKHFLPAGLSILLATPCALGDASDEFVGQGQILVLNSSNIGAATPDDRIGCLNKHGMLTLSDCATFTRSDQIPQLSTSEGGCSFQNPDMPTNKDSIYGRNTHAWSCGDYPAPDGTPVAETYYSLNGLEYPFICHGNLACYFDIVANPPPSNSKPAPVWGYYWGSQQMSAPPGHLQVSWLWVRV</sequence>
<dbReference type="GeneID" id="98179163"/>
<organism evidence="2 3">
    <name type="scientific">Madurella fahalii</name>
    <dbReference type="NCBI Taxonomy" id="1157608"/>
    <lineage>
        <taxon>Eukaryota</taxon>
        <taxon>Fungi</taxon>
        <taxon>Dikarya</taxon>
        <taxon>Ascomycota</taxon>
        <taxon>Pezizomycotina</taxon>
        <taxon>Sordariomycetes</taxon>
        <taxon>Sordariomycetidae</taxon>
        <taxon>Sordariales</taxon>
        <taxon>Sordariales incertae sedis</taxon>
        <taxon>Madurella</taxon>
    </lineage>
</organism>
<keyword evidence="1" id="KW-0732">Signal</keyword>
<reference evidence="2 3" key="1">
    <citation type="submission" date="2024-09" db="EMBL/GenBank/DDBJ databases">
        <title>Itraconazole resistance in Madurella fahalii resulting from another homologue of gene encoding cytochrome P450 14-alpha sterol demethylase (CYP51).</title>
        <authorList>
            <person name="Yoshioka I."/>
            <person name="Fahal A.H."/>
            <person name="Kaneko S."/>
            <person name="Yaguchi T."/>
        </authorList>
    </citation>
    <scope>NUCLEOTIDE SEQUENCE [LARGE SCALE GENOMIC DNA]</scope>
    <source>
        <strain evidence="2 3">IFM 68171</strain>
    </source>
</reference>
<proteinExistence type="predicted"/>
<evidence type="ECO:0000313" key="3">
    <source>
        <dbReference type="Proteomes" id="UP001628179"/>
    </source>
</evidence>
<dbReference type="Proteomes" id="UP001628179">
    <property type="component" value="Unassembled WGS sequence"/>
</dbReference>
<accession>A0ABQ0GKW0</accession>
<comment type="caution">
    <text evidence="2">The sequence shown here is derived from an EMBL/GenBank/DDBJ whole genome shotgun (WGS) entry which is preliminary data.</text>
</comment>
<gene>
    <name evidence="2" type="ORF">MFIFM68171_08420</name>
</gene>